<sequence length="80" mass="8170">RVASLPSYREISTLMVLSDLPMFKGVATTVAGPGGEFLINLASMPMGVRSGASALAASMQIAASTPPLVPPKPPLSDSSR</sequence>
<accession>A0A382DCB2</accession>
<dbReference type="AlphaFoldDB" id="A0A382DCB2"/>
<organism evidence="1">
    <name type="scientific">marine metagenome</name>
    <dbReference type="NCBI Taxonomy" id="408172"/>
    <lineage>
        <taxon>unclassified sequences</taxon>
        <taxon>metagenomes</taxon>
        <taxon>ecological metagenomes</taxon>
    </lineage>
</organism>
<feature type="non-terminal residue" evidence="1">
    <location>
        <position position="1"/>
    </location>
</feature>
<name>A0A382DCB2_9ZZZZ</name>
<reference evidence="1" key="1">
    <citation type="submission" date="2018-05" db="EMBL/GenBank/DDBJ databases">
        <authorList>
            <person name="Lanie J.A."/>
            <person name="Ng W.-L."/>
            <person name="Kazmierczak K.M."/>
            <person name="Andrzejewski T.M."/>
            <person name="Davidsen T.M."/>
            <person name="Wayne K.J."/>
            <person name="Tettelin H."/>
            <person name="Glass J.I."/>
            <person name="Rusch D."/>
            <person name="Podicherti R."/>
            <person name="Tsui H.-C.T."/>
            <person name="Winkler M.E."/>
        </authorList>
    </citation>
    <scope>NUCLEOTIDE SEQUENCE</scope>
</reference>
<protein>
    <submittedName>
        <fullName evidence="1">Uncharacterized protein</fullName>
    </submittedName>
</protein>
<gene>
    <name evidence="1" type="ORF">METZ01_LOCUS188902</name>
</gene>
<dbReference type="EMBL" id="UINC01038685">
    <property type="protein sequence ID" value="SVB36048.1"/>
    <property type="molecule type" value="Genomic_DNA"/>
</dbReference>
<proteinExistence type="predicted"/>
<evidence type="ECO:0000313" key="1">
    <source>
        <dbReference type="EMBL" id="SVB36048.1"/>
    </source>
</evidence>